<evidence type="ECO:0000256" key="10">
    <source>
        <dbReference type="ARBA" id="ARBA00048540"/>
    </source>
</evidence>
<dbReference type="PANTHER" id="PTHR30040">
    <property type="entry name" value="THIAMINE BIOSYNTHESIS LIPOPROTEIN APBE"/>
    <property type="match status" value="1"/>
</dbReference>
<keyword evidence="6" id="KW-0479">Metal-binding</keyword>
<accession>A0A956NAM7</accession>
<dbReference type="Proteomes" id="UP000739538">
    <property type="component" value="Unassembled WGS sequence"/>
</dbReference>
<reference evidence="12" key="2">
    <citation type="journal article" date="2021" name="Microbiome">
        <title>Successional dynamics and alternative stable states in a saline activated sludge microbial community over 9 years.</title>
        <authorList>
            <person name="Wang Y."/>
            <person name="Ye J."/>
            <person name="Ju F."/>
            <person name="Liu L."/>
            <person name="Boyd J.A."/>
            <person name="Deng Y."/>
            <person name="Parks D.H."/>
            <person name="Jiang X."/>
            <person name="Yin X."/>
            <person name="Woodcroft B.J."/>
            <person name="Tyson G.W."/>
            <person name="Hugenholtz P."/>
            <person name="Polz M.F."/>
            <person name="Zhang T."/>
        </authorList>
    </citation>
    <scope>NUCLEOTIDE SEQUENCE</scope>
    <source>
        <strain evidence="12">HKST-UBA02</strain>
    </source>
</reference>
<dbReference type="EC" id="2.7.1.180" evidence="2"/>
<evidence type="ECO:0000256" key="9">
    <source>
        <dbReference type="ARBA" id="ARBA00031306"/>
    </source>
</evidence>
<dbReference type="InterPro" id="IPR003374">
    <property type="entry name" value="ApbE-like_sf"/>
</dbReference>
<keyword evidence="5 12" id="KW-0808">Transferase</keyword>
<proteinExistence type="predicted"/>
<dbReference type="InterPro" id="IPR006311">
    <property type="entry name" value="TAT_signal"/>
</dbReference>
<dbReference type="PROSITE" id="PS51318">
    <property type="entry name" value="TAT"/>
    <property type="match status" value="1"/>
</dbReference>
<evidence type="ECO:0000256" key="1">
    <source>
        <dbReference type="ARBA" id="ARBA00001946"/>
    </source>
</evidence>
<gene>
    <name evidence="12" type="ORF">KDA27_03595</name>
</gene>
<keyword evidence="4" id="KW-0285">Flavoprotein</keyword>
<keyword evidence="7" id="KW-0274">FAD</keyword>
<dbReference type="PANTHER" id="PTHR30040:SF2">
    <property type="entry name" value="FAD:PROTEIN FMN TRANSFERASE"/>
    <property type="match status" value="1"/>
</dbReference>
<evidence type="ECO:0000256" key="4">
    <source>
        <dbReference type="ARBA" id="ARBA00022630"/>
    </source>
</evidence>
<protein>
    <recommendedName>
        <fullName evidence="3">FAD:protein FMN transferase</fullName>
        <ecNumber evidence="2">2.7.1.180</ecNumber>
    </recommendedName>
    <alternativeName>
        <fullName evidence="9">Flavin transferase</fullName>
    </alternativeName>
</protein>
<evidence type="ECO:0000313" key="12">
    <source>
        <dbReference type="EMBL" id="MCA9754861.1"/>
    </source>
</evidence>
<feature type="chain" id="PRO_5039935889" description="FAD:protein FMN transferase" evidence="11">
    <location>
        <begin position="28"/>
        <end position="385"/>
    </location>
</feature>
<keyword evidence="11" id="KW-0732">Signal</keyword>
<dbReference type="GO" id="GO:0046872">
    <property type="term" value="F:metal ion binding"/>
    <property type="evidence" value="ECO:0007669"/>
    <property type="project" value="UniProtKB-KW"/>
</dbReference>
<comment type="cofactor">
    <cofactor evidence="1">
        <name>Mg(2+)</name>
        <dbReference type="ChEBI" id="CHEBI:18420"/>
    </cofactor>
</comment>
<evidence type="ECO:0000256" key="3">
    <source>
        <dbReference type="ARBA" id="ARBA00016337"/>
    </source>
</evidence>
<keyword evidence="8" id="KW-0460">Magnesium</keyword>
<dbReference type="AlphaFoldDB" id="A0A956NAM7"/>
<dbReference type="Gene3D" id="3.10.520.10">
    <property type="entry name" value="ApbE-like domains"/>
    <property type="match status" value="1"/>
</dbReference>
<evidence type="ECO:0000256" key="5">
    <source>
        <dbReference type="ARBA" id="ARBA00022679"/>
    </source>
</evidence>
<dbReference type="EMBL" id="JAGQHS010000011">
    <property type="protein sequence ID" value="MCA9754861.1"/>
    <property type="molecule type" value="Genomic_DNA"/>
</dbReference>
<dbReference type="InterPro" id="IPR024932">
    <property type="entry name" value="ApbE"/>
</dbReference>
<evidence type="ECO:0000313" key="13">
    <source>
        <dbReference type="Proteomes" id="UP000739538"/>
    </source>
</evidence>
<evidence type="ECO:0000256" key="11">
    <source>
        <dbReference type="SAM" id="SignalP"/>
    </source>
</evidence>
<evidence type="ECO:0000256" key="2">
    <source>
        <dbReference type="ARBA" id="ARBA00011955"/>
    </source>
</evidence>
<feature type="signal peptide" evidence="11">
    <location>
        <begin position="1"/>
        <end position="27"/>
    </location>
</feature>
<reference evidence="12" key="1">
    <citation type="submission" date="2020-04" db="EMBL/GenBank/DDBJ databases">
        <authorList>
            <person name="Zhang T."/>
        </authorList>
    </citation>
    <scope>NUCLEOTIDE SEQUENCE</scope>
    <source>
        <strain evidence="12">HKST-UBA02</strain>
    </source>
</reference>
<comment type="catalytic activity">
    <reaction evidence="10">
        <text>L-threonyl-[protein] + FAD = FMN-L-threonyl-[protein] + AMP + H(+)</text>
        <dbReference type="Rhea" id="RHEA:36847"/>
        <dbReference type="Rhea" id="RHEA-COMP:11060"/>
        <dbReference type="Rhea" id="RHEA-COMP:11061"/>
        <dbReference type="ChEBI" id="CHEBI:15378"/>
        <dbReference type="ChEBI" id="CHEBI:30013"/>
        <dbReference type="ChEBI" id="CHEBI:57692"/>
        <dbReference type="ChEBI" id="CHEBI:74257"/>
        <dbReference type="ChEBI" id="CHEBI:456215"/>
        <dbReference type="EC" id="2.7.1.180"/>
    </reaction>
</comment>
<evidence type="ECO:0000256" key="8">
    <source>
        <dbReference type="ARBA" id="ARBA00022842"/>
    </source>
</evidence>
<dbReference type="SUPFAM" id="SSF143631">
    <property type="entry name" value="ApbE-like"/>
    <property type="match status" value="1"/>
</dbReference>
<dbReference type="Pfam" id="PF02424">
    <property type="entry name" value="ApbE"/>
    <property type="match status" value="1"/>
</dbReference>
<sequence>MTGFAPDRRRFLRLLGKAGLWGLAAGAAPSLASFASTRPGSASPASRLDGDDFGLSSQAMDPAVRRVVRSFASMGTLFEVEIQGLARDDAIAAIATVRTDLRDMEEALTVFRPGADLVRLAETPEGRWIDASPILVRALFDARAAVVRTRGAFDPTVAPMMKSWGLHGPRLLQPSPRIWRDWLRRPGWDAIDIDAGSNRVRRLDRRIEIDLGGIGKGIALDAVAERLRSMGVESGILNFGGSICVVGPPVLEDAWPVGIAHPREDGALWMTVDLVSGCLTTSADSERFHLDGSGKRIHHILDPRTGLPVRGVASVTSWSVRGVDGDVDSTAAFVESGPLVAGEADGSDRDANERGWRKADAELRILSAGRGLHSETAGRWSRRLG</sequence>
<name>A0A956NAM7_UNCEI</name>
<dbReference type="GO" id="GO:0016740">
    <property type="term" value="F:transferase activity"/>
    <property type="evidence" value="ECO:0007669"/>
    <property type="project" value="UniProtKB-KW"/>
</dbReference>
<comment type="caution">
    <text evidence="12">The sequence shown here is derived from an EMBL/GenBank/DDBJ whole genome shotgun (WGS) entry which is preliminary data.</text>
</comment>
<evidence type="ECO:0000256" key="6">
    <source>
        <dbReference type="ARBA" id="ARBA00022723"/>
    </source>
</evidence>
<evidence type="ECO:0000256" key="7">
    <source>
        <dbReference type="ARBA" id="ARBA00022827"/>
    </source>
</evidence>
<organism evidence="12 13">
    <name type="scientific">Eiseniibacteriota bacterium</name>
    <dbReference type="NCBI Taxonomy" id="2212470"/>
    <lineage>
        <taxon>Bacteria</taxon>
        <taxon>Candidatus Eiseniibacteriota</taxon>
    </lineage>
</organism>